<dbReference type="Gene3D" id="3.40.50.150">
    <property type="entry name" value="Vaccinia Virus protein VP39"/>
    <property type="match status" value="1"/>
</dbReference>
<dbReference type="HOGENOM" id="CLU_018284_5_0_11"/>
<dbReference type="GO" id="GO:0008170">
    <property type="term" value="F:N-methyltransferase activity"/>
    <property type="evidence" value="ECO:0007669"/>
    <property type="project" value="InterPro"/>
</dbReference>
<evidence type="ECO:0000313" key="10">
    <source>
        <dbReference type="EMBL" id="CAJ61961.1"/>
    </source>
</evidence>
<evidence type="ECO:0000259" key="8">
    <source>
        <dbReference type="Pfam" id="PF02384"/>
    </source>
</evidence>
<dbReference type="eggNOG" id="COG0286">
    <property type="taxonomic scope" value="Bacteria"/>
</dbReference>
<name>Q0RKJ7_FRAAA</name>
<dbReference type="GO" id="GO:0009307">
    <property type="term" value="P:DNA restriction-modification system"/>
    <property type="evidence" value="ECO:0007669"/>
    <property type="project" value="UniProtKB-KW"/>
</dbReference>
<dbReference type="PROSITE" id="PS00092">
    <property type="entry name" value="N6_MTASE"/>
    <property type="match status" value="1"/>
</dbReference>
<comment type="similarity">
    <text evidence="1">Belongs to the N(4)/N(6)-methyltransferase family.</text>
</comment>
<dbReference type="Proteomes" id="UP000000657">
    <property type="component" value="Chromosome"/>
</dbReference>
<evidence type="ECO:0000256" key="3">
    <source>
        <dbReference type="ARBA" id="ARBA00022603"/>
    </source>
</evidence>
<dbReference type="EMBL" id="CT573213">
    <property type="protein sequence ID" value="CAJ61961.1"/>
    <property type="molecule type" value="Genomic_DNA"/>
</dbReference>
<evidence type="ECO:0000256" key="2">
    <source>
        <dbReference type="ARBA" id="ARBA00011900"/>
    </source>
</evidence>
<dbReference type="PRINTS" id="PR00507">
    <property type="entry name" value="N12N6MTFRASE"/>
</dbReference>
<evidence type="ECO:0000256" key="4">
    <source>
        <dbReference type="ARBA" id="ARBA00022679"/>
    </source>
</evidence>
<evidence type="ECO:0000256" key="5">
    <source>
        <dbReference type="ARBA" id="ARBA00022691"/>
    </source>
</evidence>
<feature type="domain" description="N6 adenine-specific DNA methyltransferase N-terminal" evidence="9">
    <location>
        <begin position="6"/>
        <end position="130"/>
    </location>
</feature>
<keyword evidence="3 10" id="KW-0489">Methyltransferase</keyword>
<evidence type="ECO:0000256" key="1">
    <source>
        <dbReference type="ARBA" id="ARBA00006594"/>
    </source>
</evidence>
<dbReference type="PANTHER" id="PTHR42933:SF3">
    <property type="entry name" value="TYPE I RESTRICTION ENZYME MJAVIII METHYLASE SUBUNIT"/>
    <property type="match status" value="1"/>
</dbReference>
<dbReference type="InterPro" id="IPR003356">
    <property type="entry name" value="DNA_methylase_A-5"/>
</dbReference>
<dbReference type="InterPro" id="IPR051537">
    <property type="entry name" value="DNA_Adenine_Mtase"/>
</dbReference>
<evidence type="ECO:0000259" key="9">
    <source>
        <dbReference type="Pfam" id="PF12161"/>
    </source>
</evidence>
<dbReference type="GO" id="GO:0032259">
    <property type="term" value="P:methylation"/>
    <property type="evidence" value="ECO:0007669"/>
    <property type="project" value="UniProtKB-KW"/>
</dbReference>
<dbReference type="SUPFAM" id="SSF53335">
    <property type="entry name" value="S-adenosyl-L-methionine-dependent methyltransferases"/>
    <property type="match status" value="1"/>
</dbReference>
<dbReference type="GO" id="GO:0003677">
    <property type="term" value="F:DNA binding"/>
    <property type="evidence" value="ECO:0007669"/>
    <property type="project" value="InterPro"/>
</dbReference>
<dbReference type="InterPro" id="IPR022749">
    <property type="entry name" value="D12N6_MeTrfase_N"/>
</dbReference>
<dbReference type="STRING" id="326424.FRAAL3317"/>
<dbReference type="Pfam" id="PF02384">
    <property type="entry name" value="N6_Mtase"/>
    <property type="match status" value="1"/>
</dbReference>
<dbReference type="KEGG" id="fal:FRAAL3317"/>
<dbReference type="InterPro" id="IPR038333">
    <property type="entry name" value="T1MK-like_N_sf"/>
</dbReference>
<organism evidence="10 11">
    <name type="scientific">Frankia alni (strain DSM 45986 / CECT 9034 / ACN14a)</name>
    <dbReference type="NCBI Taxonomy" id="326424"/>
    <lineage>
        <taxon>Bacteria</taxon>
        <taxon>Bacillati</taxon>
        <taxon>Actinomycetota</taxon>
        <taxon>Actinomycetes</taxon>
        <taxon>Frankiales</taxon>
        <taxon>Frankiaceae</taxon>
        <taxon>Frankia</taxon>
    </lineage>
</organism>
<dbReference type="InterPro" id="IPR002052">
    <property type="entry name" value="DNA_methylase_N6_adenine_CS"/>
</dbReference>
<proteinExistence type="inferred from homology"/>
<keyword evidence="4 10" id="KW-0808">Transferase</keyword>
<dbReference type="REBASE" id="13295">
    <property type="entry name" value="M.FalAORF3317P"/>
</dbReference>
<dbReference type="Gene3D" id="1.20.1260.30">
    <property type="match status" value="1"/>
</dbReference>
<feature type="domain" description="DNA methylase adenine-specific" evidence="8">
    <location>
        <begin position="139"/>
        <end position="470"/>
    </location>
</feature>
<dbReference type="Pfam" id="PF12161">
    <property type="entry name" value="HsdM_N"/>
    <property type="match status" value="1"/>
</dbReference>
<dbReference type="EC" id="2.1.1.72" evidence="2"/>
<protein>
    <recommendedName>
        <fullName evidence="2">site-specific DNA-methyltransferase (adenine-specific)</fullName>
        <ecNumber evidence="2">2.1.1.72</ecNumber>
    </recommendedName>
</protein>
<dbReference type="AlphaFoldDB" id="Q0RKJ7"/>
<keyword evidence="5" id="KW-0949">S-adenosyl-L-methionine</keyword>
<dbReference type="RefSeq" id="WP_011604464.1">
    <property type="nucleotide sequence ID" value="NC_008278.1"/>
</dbReference>
<gene>
    <name evidence="10" type="primary">hsdM</name>
    <name evidence="10" type="ordered locus">FRAAL3317</name>
</gene>
<evidence type="ECO:0000313" key="11">
    <source>
        <dbReference type="Proteomes" id="UP000000657"/>
    </source>
</evidence>
<comment type="catalytic activity">
    <reaction evidence="7">
        <text>a 2'-deoxyadenosine in DNA + S-adenosyl-L-methionine = an N(6)-methyl-2'-deoxyadenosine in DNA + S-adenosyl-L-homocysteine + H(+)</text>
        <dbReference type="Rhea" id="RHEA:15197"/>
        <dbReference type="Rhea" id="RHEA-COMP:12418"/>
        <dbReference type="Rhea" id="RHEA-COMP:12419"/>
        <dbReference type="ChEBI" id="CHEBI:15378"/>
        <dbReference type="ChEBI" id="CHEBI:57856"/>
        <dbReference type="ChEBI" id="CHEBI:59789"/>
        <dbReference type="ChEBI" id="CHEBI:90615"/>
        <dbReference type="ChEBI" id="CHEBI:90616"/>
        <dbReference type="EC" id="2.1.1.72"/>
    </reaction>
</comment>
<accession>Q0RKJ7</accession>
<keyword evidence="6" id="KW-0680">Restriction system</keyword>
<dbReference type="InterPro" id="IPR029063">
    <property type="entry name" value="SAM-dependent_MTases_sf"/>
</dbReference>
<dbReference type="PANTHER" id="PTHR42933">
    <property type="entry name" value="SLR6095 PROTEIN"/>
    <property type="match status" value="1"/>
</dbReference>
<reference evidence="10 11" key="1">
    <citation type="journal article" date="2007" name="Genome Res.">
        <title>Genome characteristics of facultatively symbiotic Frankia sp. strains reflect host range and host plant biogeography.</title>
        <authorList>
            <person name="Normand P."/>
            <person name="Lapierre P."/>
            <person name="Tisa L.S."/>
            <person name="Gogarten J.P."/>
            <person name="Alloisio N."/>
            <person name="Bagnarol E."/>
            <person name="Bassi C.A."/>
            <person name="Berry A.M."/>
            <person name="Bickhart D.M."/>
            <person name="Choisne N."/>
            <person name="Couloux A."/>
            <person name="Cournoyer B."/>
            <person name="Cruveiller S."/>
            <person name="Daubin V."/>
            <person name="Demange N."/>
            <person name="Francino M.P."/>
            <person name="Goltsman E."/>
            <person name="Huang Y."/>
            <person name="Kopp O.R."/>
            <person name="Labarre L."/>
            <person name="Lapidus A."/>
            <person name="Lavire C."/>
            <person name="Marechal J."/>
            <person name="Martinez M."/>
            <person name="Mastronunzio J.E."/>
            <person name="Mullin B.C."/>
            <person name="Niemann J."/>
            <person name="Pujic P."/>
            <person name="Rawnsley T."/>
            <person name="Rouy Z."/>
            <person name="Schenowitz C."/>
            <person name="Sellstedt A."/>
            <person name="Tavares F."/>
            <person name="Tomkins J.P."/>
            <person name="Vallenet D."/>
            <person name="Valverde C."/>
            <person name="Wall L.G."/>
            <person name="Wang Y."/>
            <person name="Medigue C."/>
            <person name="Benson D.R."/>
        </authorList>
    </citation>
    <scope>NUCLEOTIDE SEQUENCE [LARGE SCALE GENOMIC DNA]</scope>
    <source>
        <strain evidence="11">DSM 45986 / CECT 9034 / ACN14a</strain>
    </source>
</reference>
<dbReference type="OrthoDB" id="9784823at2"/>
<evidence type="ECO:0000256" key="7">
    <source>
        <dbReference type="ARBA" id="ARBA00047942"/>
    </source>
</evidence>
<keyword evidence="11" id="KW-1185">Reference proteome</keyword>
<evidence type="ECO:0000256" key="6">
    <source>
        <dbReference type="ARBA" id="ARBA00022747"/>
    </source>
</evidence>
<sequence>MLTGGLRSGIDRVWDAFWSGGISNPLEVIEQITYLMFIRRLDAIQSTMMNKAKRTGRPIERPVYSDATDELRWSRFRALGSPDEMFAVVRDRVFPWLRELGGEGSTYQEHMRGARFTIPTANLLAKVVDMLDALPLDEHDTKGDLYEYMLSKIATAGQNGQFRTPRHIIQLMVEMTAPTPGDRICDPACGTAGFLVESAAYLGRTHPETLLDPGARRHFGHEMFHGFDFDNTMLRIGSMNMLLHDVEQPDIRYRDSLAQSAAGDAGEYSLVLANPPFAGSLDYETTARDLLAVVRTKKTELLFLALFLRLLGLGGRAAVIVPDGVLFGSTRAHRELRRILVEDHKMEAVVKLPGGVFKPYAGVSTAILFFTRTDSGGTDDVWFYDVTADGWSLDDKRAPLLPEDKLGVVPFAPLDEADHAKNNLPDVLRRWGGRLGAERRRTRTEQSFCVPRAEIAANGYDLSLNRYQEIVHNEVRNRPPLEILAEMERLESDIQQGMSELKGLLG</sequence>
<dbReference type="GO" id="GO:0009007">
    <property type="term" value="F:site-specific DNA-methyltransferase (adenine-specific) activity"/>
    <property type="evidence" value="ECO:0007669"/>
    <property type="project" value="UniProtKB-EC"/>
</dbReference>